<feature type="transmembrane region" description="Helical" evidence="8">
    <location>
        <begin position="21"/>
        <end position="42"/>
    </location>
</feature>
<proteinExistence type="predicted"/>
<organism evidence="11">
    <name type="scientific">Micromonospora sp. CCTCC AA 2012012</name>
    <dbReference type="NCBI Taxonomy" id="3111921"/>
    <lineage>
        <taxon>Bacteria</taxon>
        <taxon>Bacillati</taxon>
        <taxon>Actinomycetota</taxon>
        <taxon>Actinomycetes</taxon>
        <taxon>Micromonosporales</taxon>
        <taxon>Micromonosporaceae</taxon>
        <taxon>Micromonospora</taxon>
    </lineage>
</organism>
<dbReference type="Gene3D" id="1.20.1720.10">
    <property type="entry name" value="Multidrug resistance protein D"/>
    <property type="match status" value="1"/>
</dbReference>
<dbReference type="GO" id="GO:0022857">
    <property type="term" value="F:transmembrane transporter activity"/>
    <property type="evidence" value="ECO:0007669"/>
    <property type="project" value="InterPro"/>
</dbReference>
<dbReference type="Pfam" id="PF07690">
    <property type="entry name" value="MFS_1"/>
    <property type="match status" value="1"/>
</dbReference>
<feature type="transmembrane region" description="Helical" evidence="8">
    <location>
        <begin position="337"/>
        <end position="354"/>
    </location>
</feature>
<evidence type="ECO:0000256" key="2">
    <source>
        <dbReference type="ARBA" id="ARBA00022448"/>
    </source>
</evidence>
<feature type="transmembrane region" description="Helical" evidence="8">
    <location>
        <begin position="410"/>
        <end position="427"/>
    </location>
</feature>
<feature type="transmembrane region" description="Helical" evidence="8">
    <location>
        <begin position="86"/>
        <end position="105"/>
    </location>
</feature>
<evidence type="ECO:0000256" key="7">
    <source>
        <dbReference type="SAM" id="MobiDB-lite"/>
    </source>
</evidence>
<evidence type="ECO:0000256" key="1">
    <source>
        <dbReference type="ARBA" id="ARBA00004651"/>
    </source>
</evidence>
<evidence type="ECO:0000256" key="6">
    <source>
        <dbReference type="ARBA" id="ARBA00023136"/>
    </source>
</evidence>
<evidence type="ECO:0000256" key="8">
    <source>
        <dbReference type="SAM" id="Phobius"/>
    </source>
</evidence>
<reference evidence="11" key="2">
    <citation type="submission" date="2024-06" db="EMBL/GenBank/DDBJ databases">
        <title>Micromonospora mangrovi CCTCC AA 2012012 genome sequences.</title>
        <authorList>
            <person name="Gao J."/>
        </authorList>
    </citation>
    <scope>NUCLEOTIDE SEQUENCE</scope>
    <source>
        <strain evidence="11">CCTCC AA 2012012</strain>
    </source>
</reference>
<dbReference type="RefSeq" id="WP_350933096.1">
    <property type="nucleotide sequence ID" value="NZ_CP157762.1"/>
</dbReference>
<feature type="transmembrane region" description="Helical" evidence="8">
    <location>
        <begin position="111"/>
        <end position="132"/>
    </location>
</feature>
<reference evidence="10" key="1">
    <citation type="submission" date="2024-01" db="EMBL/GenBank/DDBJ databases">
        <title>The genome sequence of Micromonospora mangrovi CCTCC AA 2012012.</title>
        <authorList>
            <person name="Gao J."/>
        </authorList>
    </citation>
    <scope>NUCLEOTIDE SEQUENCE</scope>
    <source>
        <strain evidence="10">CCTCC AA 2012012</strain>
    </source>
</reference>
<feature type="domain" description="Major facilitator superfamily (MFS) profile" evidence="9">
    <location>
        <begin position="20"/>
        <end position="505"/>
    </location>
</feature>
<comment type="subcellular location">
    <subcellularLocation>
        <location evidence="1">Cell membrane</location>
        <topology evidence="1">Multi-pass membrane protein</topology>
    </subcellularLocation>
</comment>
<gene>
    <name evidence="11" type="ORF">ABUL08_28385</name>
    <name evidence="10" type="ORF">VK199_28300</name>
</gene>
<feature type="transmembrane region" description="Helical" evidence="8">
    <location>
        <begin position="479"/>
        <end position="501"/>
    </location>
</feature>
<dbReference type="PANTHER" id="PTHR42718">
    <property type="entry name" value="MAJOR FACILITATOR SUPERFAMILY MULTIDRUG TRANSPORTER MFSC"/>
    <property type="match status" value="1"/>
</dbReference>
<evidence type="ECO:0000313" key="10">
    <source>
        <dbReference type="EMBL" id="XBP93439.1"/>
    </source>
</evidence>
<dbReference type="InterPro" id="IPR020846">
    <property type="entry name" value="MFS_dom"/>
</dbReference>
<keyword evidence="2" id="KW-0813">Transport</keyword>
<evidence type="ECO:0000256" key="3">
    <source>
        <dbReference type="ARBA" id="ARBA00022475"/>
    </source>
</evidence>
<dbReference type="PROSITE" id="PS50850">
    <property type="entry name" value="MFS"/>
    <property type="match status" value="1"/>
</dbReference>
<feature type="transmembrane region" description="Helical" evidence="8">
    <location>
        <begin position="144"/>
        <end position="166"/>
    </location>
</feature>
<dbReference type="PANTHER" id="PTHR42718:SF47">
    <property type="entry name" value="METHYL VIOLOGEN RESISTANCE PROTEIN SMVA"/>
    <property type="match status" value="1"/>
</dbReference>
<dbReference type="InterPro" id="IPR001958">
    <property type="entry name" value="Tet-R_TetA/multi-R_MdtG-like"/>
</dbReference>
<dbReference type="PRINTS" id="PR01035">
    <property type="entry name" value="TCRTETA"/>
</dbReference>
<name>A0AAU8HF90_9ACTN</name>
<feature type="transmembrane region" description="Helical" evidence="8">
    <location>
        <begin position="206"/>
        <end position="223"/>
    </location>
</feature>
<feature type="transmembrane region" description="Helical" evidence="8">
    <location>
        <begin position="310"/>
        <end position="330"/>
    </location>
</feature>
<dbReference type="Gene3D" id="1.20.1250.20">
    <property type="entry name" value="MFS general substrate transporter like domains"/>
    <property type="match status" value="1"/>
</dbReference>
<evidence type="ECO:0000313" key="11">
    <source>
        <dbReference type="EMBL" id="XCH74137.1"/>
    </source>
</evidence>
<feature type="transmembrane region" description="Helical" evidence="8">
    <location>
        <begin position="235"/>
        <end position="252"/>
    </location>
</feature>
<sequence length="561" mass="57358">MDVSLPEGGRRDAGRREWLGLLILALPTLLLSLDLSVLYLALPHLAADLDASGTQQLWILDTYGFMVAGFLVTMGTLGDRIGRRRLLLIGGAFFAVASVIAAFSTSAPMLIGARALLGVAGATLAPSTLALITNMFANPKQRGAAIGIWSACFMGGAVIGPVIGGILLSQFWWGSVFLLAVPVMILLLAAGPVLLPEFRNPDAGRVDLLSVAMSLAAIIPFIYGLKKLAADGWELPAALALVFGVVMAVLFVRRQKHLADPLFDMSLFSIGPLRTALGLSLVVGTVQGGSLLLVNLFLQLVHGYSPLRTGLLLGPPALGMILSIMISVGLARFIRPAYLMAAGLLISAIGYLVLTRVEADGGLTGVLVGAALAMAGVGPVVSLGSNIIVTSAPPQKAGSASAAVETNGQFGVAFGVAVSGSIAAAVYRDHLVVPAGVVGDALNTARESLPGALAVAARLPAALAGPLVASARDSFTSGLHVVAIAAAALFILLSVFTWASLRRIEPMRDGFAPPGGAPVEAAPEAAAENRVPAASVGTKSGPSSLAVGDGVHQLAHNEEEA</sequence>
<keyword evidence="3" id="KW-1003">Cell membrane</keyword>
<dbReference type="InterPro" id="IPR036259">
    <property type="entry name" value="MFS_trans_sf"/>
</dbReference>
<evidence type="ECO:0000259" key="9">
    <source>
        <dbReference type="PROSITE" id="PS50850"/>
    </source>
</evidence>
<keyword evidence="5 8" id="KW-1133">Transmembrane helix</keyword>
<evidence type="ECO:0000256" key="4">
    <source>
        <dbReference type="ARBA" id="ARBA00022692"/>
    </source>
</evidence>
<feature type="transmembrane region" description="Helical" evidence="8">
    <location>
        <begin position="366"/>
        <end position="389"/>
    </location>
</feature>
<evidence type="ECO:0000256" key="5">
    <source>
        <dbReference type="ARBA" id="ARBA00022989"/>
    </source>
</evidence>
<keyword evidence="6 8" id="KW-0472">Membrane</keyword>
<dbReference type="GO" id="GO:0005886">
    <property type="term" value="C:plasma membrane"/>
    <property type="evidence" value="ECO:0007669"/>
    <property type="project" value="UniProtKB-SubCell"/>
</dbReference>
<feature type="region of interest" description="Disordered" evidence="7">
    <location>
        <begin position="514"/>
        <end position="561"/>
    </location>
</feature>
<dbReference type="InterPro" id="IPR011701">
    <property type="entry name" value="MFS"/>
</dbReference>
<feature type="transmembrane region" description="Helical" evidence="8">
    <location>
        <begin position="57"/>
        <end position="74"/>
    </location>
</feature>
<dbReference type="EMBL" id="CP157762">
    <property type="protein sequence ID" value="XBP93439.1"/>
    <property type="molecule type" value="Genomic_DNA"/>
</dbReference>
<feature type="compositionally biased region" description="Low complexity" evidence="7">
    <location>
        <begin position="514"/>
        <end position="534"/>
    </location>
</feature>
<protein>
    <submittedName>
        <fullName evidence="11">MFS transporter</fullName>
    </submittedName>
</protein>
<feature type="transmembrane region" description="Helical" evidence="8">
    <location>
        <begin position="273"/>
        <end position="298"/>
    </location>
</feature>
<dbReference type="EMBL" id="CP159342">
    <property type="protein sequence ID" value="XCH74137.1"/>
    <property type="molecule type" value="Genomic_DNA"/>
</dbReference>
<accession>A0AAU8HF90</accession>
<feature type="transmembrane region" description="Helical" evidence="8">
    <location>
        <begin position="172"/>
        <end position="194"/>
    </location>
</feature>
<keyword evidence="4 8" id="KW-0812">Transmembrane</keyword>
<dbReference type="CDD" id="cd17321">
    <property type="entry name" value="MFS_MMR_MDR_like"/>
    <property type="match status" value="1"/>
</dbReference>
<dbReference type="SUPFAM" id="SSF103473">
    <property type="entry name" value="MFS general substrate transporter"/>
    <property type="match status" value="1"/>
</dbReference>
<dbReference type="AlphaFoldDB" id="A0AAU8HF90"/>